<organism evidence="1 2">
    <name type="scientific">Cyclobacterium qasimii M12-11B</name>
    <dbReference type="NCBI Taxonomy" id="641524"/>
    <lineage>
        <taxon>Bacteria</taxon>
        <taxon>Pseudomonadati</taxon>
        <taxon>Bacteroidota</taxon>
        <taxon>Cytophagia</taxon>
        <taxon>Cytophagales</taxon>
        <taxon>Cyclobacteriaceae</taxon>
        <taxon>Cyclobacterium</taxon>
    </lineage>
</organism>
<gene>
    <name evidence="1" type="ORF">ADICYQ_4894</name>
</gene>
<reference evidence="1 2" key="1">
    <citation type="journal article" date="2013" name="Genome Announc.">
        <title>Draft Genome Sequence of Cyclobacterium qasimii Strain M12-11BT, Isolated from Arctic Marine Sediment.</title>
        <authorList>
            <person name="Shivaji S."/>
            <person name="Ara S."/>
            <person name="Singh A."/>
            <person name="Kumar Pinnaka A."/>
        </authorList>
    </citation>
    <scope>NUCLEOTIDE SEQUENCE [LARGE SCALE GENOMIC DNA]</scope>
    <source>
        <strain evidence="1 2">M12-11B</strain>
    </source>
</reference>
<dbReference type="STRING" id="641524.ADICYQ_4894"/>
<sequence>MIKGSVIGELYCWWRKMKIDFTFIYKKGSISHGFETIMDVFKWF</sequence>
<proteinExistence type="predicted"/>
<accession>S7V8I9</accession>
<dbReference type="EMBL" id="ATNM01000156">
    <property type="protein sequence ID" value="EPR66196.1"/>
    <property type="molecule type" value="Genomic_DNA"/>
</dbReference>
<dbReference type="AlphaFoldDB" id="S7V8I9"/>
<evidence type="ECO:0000313" key="1">
    <source>
        <dbReference type="EMBL" id="EPR66196.1"/>
    </source>
</evidence>
<comment type="caution">
    <text evidence="1">The sequence shown here is derived from an EMBL/GenBank/DDBJ whole genome shotgun (WGS) entry which is preliminary data.</text>
</comment>
<name>S7V8I9_9BACT</name>
<protein>
    <submittedName>
        <fullName evidence="1">Uncharacterized protein</fullName>
    </submittedName>
</protein>
<evidence type="ECO:0000313" key="2">
    <source>
        <dbReference type="Proteomes" id="UP000014974"/>
    </source>
</evidence>
<dbReference type="Proteomes" id="UP000014974">
    <property type="component" value="Unassembled WGS sequence"/>
</dbReference>